<dbReference type="GO" id="GO:0007529">
    <property type="term" value="P:establishment of synaptic specificity at neuromuscular junction"/>
    <property type="evidence" value="ECO:0007669"/>
    <property type="project" value="TreeGrafter"/>
</dbReference>
<dbReference type="PANTHER" id="PTHR10192:SF5">
    <property type="entry name" value="GEPHYRIN"/>
    <property type="match status" value="1"/>
</dbReference>
<reference evidence="6" key="1">
    <citation type="submission" date="2022-01" db="EMBL/GenBank/DDBJ databases">
        <authorList>
            <person name="King R."/>
        </authorList>
    </citation>
    <scope>NUCLEOTIDE SEQUENCE</scope>
</reference>
<name>A0A9N9XTQ4_PHYSR</name>
<dbReference type="SUPFAM" id="SSF63882">
    <property type="entry name" value="MoeA N-terminal region -like"/>
    <property type="match status" value="5"/>
</dbReference>
<dbReference type="Pfam" id="PF00994">
    <property type="entry name" value="MoCF_biosynth"/>
    <property type="match status" value="3"/>
</dbReference>
<feature type="domain" description="MoaB/Mog" evidence="5">
    <location>
        <begin position="369"/>
        <end position="612"/>
    </location>
</feature>
<evidence type="ECO:0000256" key="2">
    <source>
        <dbReference type="ARBA" id="ARBA00008339"/>
    </source>
</evidence>
<dbReference type="PANTHER" id="PTHR10192">
    <property type="entry name" value="MOLYBDOPTERIN BIOSYNTHESIS PROTEIN"/>
    <property type="match status" value="1"/>
</dbReference>
<organism evidence="6 7">
    <name type="scientific">Phyllotreta striolata</name>
    <name type="common">Striped flea beetle</name>
    <name type="synonym">Crioceris striolata</name>
    <dbReference type="NCBI Taxonomy" id="444603"/>
    <lineage>
        <taxon>Eukaryota</taxon>
        <taxon>Metazoa</taxon>
        <taxon>Ecdysozoa</taxon>
        <taxon>Arthropoda</taxon>
        <taxon>Hexapoda</taxon>
        <taxon>Insecta</taxon>
        <taxon>Pterygota</taxon>
        <taxon>Neoptera</taxon>
        <taxon>Endopterygota</taxon>
        <taxon>Coleoptera</taxon>
        <taxon>Polyphaga</taxon>
        <taxon>Cucujiformia</taxon>
        <taxon>Chrysomeloidea</taxon>
        <taxon>Chrysomelidae</taxon>
        <taxon>Galerucinae</taxon>
        <taxon>Alticini</taxon>
        <taxon>Phyllotreta</taxon>
    </lineage>
</organism>
<dbReference type="OrthoDB" id="6767828at2759"/>
<dbReference type="InterPro" id="IPR036135">
    <property type="entry name" value="MoeA_linker/N_sf"/>
</dbReference>
<keyword evidence="7" id="KW-1185">Reference proteome</keyword>
<evidence type="ECO:0000259" key="5">
    <source>
        <dbReference type="SMART" id="SM00852"/>
    </source>
</evidence>
<dbReference type="Gene3D" id="3.90.105.10">
    <property type="entry name" value="Molybdopterin biosynthesis moea protein, domain 2"/>
    <property type="match status" value="3"/>
</dbReference>
<dbReference type="Pfam" id="PF03453">
    <property type="entry name" value="MoeA_N"/>
    <property type="match status" value="5"/>
</dbReference>
<comment type="similarity">
    <text evidence="2">In the C-terminal section; belongs to the MoeA family.</text>
</comment>
<dbReference type="GO" id="GO:0097112">
    <property type="term" value="P:gamma-aminobutyric acid receptor clustering"/>
    <property type="evidence" value="ECO:0007669"/>
    <property type="project" value="TreeGrafter"/>
</dbReference>
<dbReference type="Gene3D" id="3.40.980.10">
    <property type="entry name" value="MoaB/Mog-like domain"/>
    <property type="match status" value="11"/>
</dbReference>
<dbReference type="GO" id="GO:0098970">
    <property type="term" value="P:postsynaptic neurotransmitter receptor diffusion trapping"/>
    <property type="evidence" value="ECO:0007669"/>
    <property type="project" value="TreeGrafter"/>
</dbReference>
<feature type="domain" description="MoaB/Mog" evidence="5">
    <location>
        <begin position="1783"/>
        <end position="2003"/>
    </location>
</feature>
<dbReference type="GO" id="GO:0006777">
    <property type="term" value="P:Mo-molybdopterin cofactor biosynthetic process"/>
    <property type="evidence" value="ECO:0007669"/>
    <property type="project" value="TreeGrafter"/>
</dbReference>
<feature type="region of interest" description="Disordered" evidence="4">
    <location>
        <begin position="1"/>
        <end position="30"/>
    </location>
</feature>
<accession>A0A9N9XTQ4</accession>
<dbReference type="InterPro" id="IPR001453">
    <property type="entry name" value="MoaB/Mog_dom"/>
</dbReference>
<dbReference type="CDD" id="cd00887">
    <property type="entry name" value="MoeA"/>
    <property type="match status" value="3"/>
</dbReference>
<dbReference type="SMART" id="SM00852">
    <property type="entry name" value="MoCF_biosynth"/>
    <property type="match status" value="3"/>
</dbReference>
<evidence type="ECO:0000256" key="4">
    <source>
        <dbReference type="SAM" id="MobiDB-lite"/>
    </source>
</evidence>
<sequence>MVPEVKPLMKESLSDSSYSSKGNDSSSPELKEEILKEFPSAEISAIKIVPDDLQEIKSTLTEWFDLKINVIFTTGNLPDMIFAMIISSLKINPMAMLSRPLSYIKDNTMIVNLPGSPEMISECFGIIKEALPRALELLTEQKKSVVSGHGAMQSDSGASVVPTTSPSKVKLASLRKYRYPIIDVEYASAILLLRLIIKDICFDKEETTETVPLERSLNRIVAEDIHAEESIPSFATSIIDGYAVKKSDGKGIRVVKNVTTAEDKSIDKVLQSGEAKTISMGDPIPAEADAVVPLEDTSVVEYSIDGSEVIKVEIKRAPNYNENIRIIGSDVSKNSLVLKKGERIKHFSLGVLAMLGKTNILVYKRPSIGVISIGNYICEPKEELAPGKIRDANRFTLINLLKNYRYKSNDCGIAKDNPDAIKQALEQSFTCNDVIITNSSMGEVDMLKRVLVEDFQATIHFSRVNMKPGKYTTFATLMYNETWKMVFGITVSDSSYAGKGNDSSSPKLKEEILKEFPSAEIIAIKIVPDDLQEIKSTLTEWFDLKINVIFITGNLPDMIFAMITSSLKIIPIAMLSRPLSGIRDNTMIVNLPGSPEMVSECFGIIKEALPLALELLTEQNKSVVSGHGAILSDSGASVVPTTSLSKVKLAPLRKYCYPIIDIKVASAIIKDICSDEEETTETVPLERSPNRIAAEDFRAEESIPLFVTSIIDGYAVKRSYGGGIRVVKNVATAGDKPIDEVLQSGEAIRISMGDPIPAGADAVVPVKDTSVVEYSIEVIKVKIKRTPDYNENISPDAIKQALEQSFTCNDVIITNSSMGELDMLKRVLVEDFQATIHFCRIDMKPGPSPSGNATIKPPTKPTFSFVVKNIDTDVTDEEFQSALKDQEIPFKKSPENYLQSNQPPTRLCLQNGHSASECSNKITCPTYGENHNKTSCPKIQTLKCSYCQSDHPAYSTRCPERQKVPEIPEQVAPVFPPKPVSPYELTTDVKLTIQITTTLLMNVLPNNRELIIKTIGLIILILFGHSYIITGSVSDSSYAGKGNDSSSPELKEEILKEFPSAEISAIKIVPVDMQEIKSTLTEWFDLKINVIFITGNLPDIIFAMIISSLKINPMAMLSRPLSYIKDNTMIVNLPGSPEMVKLAPLRKYCYPIIDVEVASAIIKDICSDKEETTETVPLERSLNRIVAEDFCAEESIPSFATSIIDGYAVKRSDGKGIRVVKNVATAGDNPIDEVLKSGEAKRISMGDPIPAGADAVVPVEDTSVDKYSIDGSKVIKVEIKRAPNYNGNIRGIGSDVSKNSLVLKKGERIKHFSLGVLAMLGKTNILVYKRPSIGIISIGNYICEPKEELAPGKIRDANRFTLINLLKKYRYKSNDCGIAKDNPDAIKQALEQSFTRNDVIITNSSMGELDMLKRVLVEDFQATIHFCRIKMKPGDSSYSGKGNDSSSPKLKEEILKEFSSAEIIAIKIVPVDMQEIKSTLTEWFDLKINVIFTTGNLPDIIFAMITSSLKNIPIAMLSRPLSYIKDNTMIVNLPGSPEMVSECFGIIKEALPLALELLTEQKKSVVSGHGAILSDSGASVFPTTSLSKVKLAPLRKYRYPIIDIKVAYGIINDICSDEEETTETVPLERSLNRIVAEDFRAEESIPSFPTSIIDGYAVKWSRCKGIRVVKNVATAGDKPIDEVLQSGEAIRISMGEPIPAEADAVVPLEDTSVVEYSIDGSEVIKVEIKRAPNYNENIRPIGSDVSKNSLVLKKGERIKRISLEVLAMLGKSNILVYKRPSIGVISIGNDICEPKEELAPGKIKDANKFTLINLLKNFHYEANDCGIAKDNPDAIKQALEQSFTCNDVIIISSAMGELDMLKRVLVEDFQATIHFCRIKMKPGDSSYAGKGNDSSSPKLKEEILKEFPSAEISAIKIVPDDLQEIKSTLTEWFDLKINVIFTTGNLPDMIFAMITSSLKIIPMAMISRPLSYIRDNTMIVNLPGSPEMVSECFGIIKEVLPRALELLTEQKKSVVSGHGAMQSDSGASVVPTTSLSKVKLAPLRKYYYPIIDVELASAIIEDVCSDVEETTETVHSERSFNRIAAEDFRAEESIPLFATSIIDGYAVKWSDDKGIRVVKNVATAGDNPIDEVLQSGEAKRISMGDPIPAGADAVVPVKDTSVVEYSIDGSEVIKVKIKRTPDYNENISPDAIKQALEQSFTCNDVIITNSSMGDLDMLKRVLVEDFQATIYFYRVNMKSGSSKYPMDPGYHKDDKHNESEVINQKEYRSMIGSLLYIANNTRPDISASVGILSQRVSNPRYKDLTEVKRIFRYLNTTKDKRLHIGNIQTSDIMNMVVNIHTDADWANDRKDRKSITGFIIQLEDDLLVWCSRKQSIVALSSIESEYVAIAESLRESIWIERLLQDLGVVIERPWICFEDNQSSIAEAYHGGLSKRLKHVDMKYNFVKKLVEDEIVELKYKESGDMLADMLTKPLTGETIKRFSDIEPNE</sequence>
<dbReference type="SUPFAM" id="SSF53218">
    <property type="entry name" value="Molybdenum cofactor biosynthesis proteins"/>
    <property type="match status" value="8"/>
</dbReference>
<gene>
    <name evidence="6" type="ORF">PHYEVI_LOCUS11048</name>
</gene>
<evidence type="ECO:0000256" key="3">
    <source>
        <dbReference type="ARBA" id="ARBA00012509"/>
    </source>
</evidence>
<dbReference type="InterPro" id="IPR005110">
    <property type="entry name" value="MoeA_linker/N"/>
</dbReference>
<evidence type="ECO:0000256" key="1">
    <source>
        <dbReference type="ARBA" id="ARBA00007589"/>
    </source>
</evidence>
<dbReference type="Proteomes" id="UP001153712">
    <property type="component" value="Chromosome 8"/>
</dbReference>
<proteinExistence type="inferred from homology"/>
<dbReference type="Gene3D" id="2.170.190.11">
    <property type="entry name" value="Molybdopterin biosynthesis moea protein, domain 3"/>
    <property type="match status" value="5"/>
</dbReference>
<dbReference type="GO" id="GO:0061598">
    <property type="term" value="F:molybdopterin adenylyltransferase activity"/>
    <property type="evidence" value="ECO:0007669"/>
    <property type="project" value="UniProtKB-EC"/>
</dbReference>
<feature type="domain" description="MoaB/Mog" evidence="5">
    <location>
        <begin position="1334"/>
        <end position="1554"/>
    </location>
</feature>
<protein>
    <recommendedName>
        <fullName evidence="3">molybdopterin adenylyltransferase</fullName>
        <ecNumber evidence="3">2.7.7.75</ecNumber>
    </recommendedName>
</protein>
<dbReference type="EC" id="2.7.7.75" evidence="3"/>
<dbReference type="CDD" id="cd09272">
    <property type="entry name" value="RNase_HI_RT_Ty1"/>
    <property type="match status" value="1"/>
</dbReference>
<dbReference type="GO" id="GO:0030425">
    <property type="term" value="C:dendrite"/>
    <property type="evidence" value="ECO:0007669"/>
    <property type="project" value="TreeGrafter"/>
</dbReference>
<evidence type="ECO:0000313" key="6">
    <source>
        <dbReference type="EMBL" id="CAG9864798.1"/>
    </source>
</evidence>
<dbReference type="InterPro" id="IPR036425">
    <property type="entry name" value="MoaB/Mog-like_dom_sf"/>
</dbReference>
<dbReference type="GO" id="GO:0099634">
    <property type="term" value="C:postsynaptic specialization membrane"/>
    <property type="evidence" value="ECO:0007669"/>
    <property type="project" value="GOC"/>
</dbReference>
<comment type="similarity">
    <text evidence="1">In the N-terminal section; belongs to the MoaB/Mog family.</text>
</comment>
<dbReference type="GO" id="GO:0005829">
    <property type="term" value="C:cytosol"/>
    <property type="evidence" value="ECO:0007669"/>
    <property type="project" value="TreeGrafter"/>
</dbReference>
<evidence type="ECO:0000313" key="7">
    <source>
        <dbReference type="Proteomes" id="UP001153712"/>
    </source>
</evidence>
<dbReference type="InterPro" id="IPR038987">
    <property type="entry name" value="MoeA-like"/>
</dbReference>
<dbReference type="EMBL" id="OU900101">
    <property type="protein sequence ID" value="CAG9864798.1"/>
    <property type="molecule type" value="Genomic_DNA"/>
</dbReference>
<dbReference type="GO" id="GO:0072579">
    <property type="term" value="P:glycine receptor clustering"/>
    <property type="evidence" value="ECO:0007669"/>
    <property type="project" value="TreeGrafter"/>
</dbReference>
<feature type="compositionally biased region" description="Low complexity" evidence="4">
    <location>
        <begin position="14"/>
        <end position="27"/>
    </location>
</feature>
<dbReference type="GO" id="GO:0061599">
    <property type="term" value="F:molybdopterin molybdotransferase activity"/>
    <property type="evidence" value="ECO:0007669"/>
    <property type="project" value="TreeGrafter"/>
</dbReference>